<protein>
    <submittedName>
        <fullName evidence="1">Uncharacterized protein</fullName>
    </submittedName>
</protein>
<reference evidence="1 2" key="1">
    <citation type="submission" date="2018-05" db="EMBL/GenBank/DDBJ databases">
        <title>Genomic Encyclopedia of Type Strains, Phase IV (KMG-IV): sequencing the most valuable type-strain genomes for metagenomic binning, comparative biology and taxonomic classification.</title>
        <authorList>
            <person name="Goeker M."/>
        </authorList>
    </citation>
    <scope>NUCLEOTIDE SEQUENCE [LARGE SCALE GENOMIC DNA]</scope>
    <source>
        <strain evidence="1 2">DSM 23606</strain>
    </source>
</reference>
<keyword evidence="2" id="KW-1185">Reference proteome</keyword>
<sequence length="227" mass="25828">MKRAGLLLLLTACSPHAEPDDPFPLTAGLAWRYQVATATREGYRSETLRIESRGRQVLDGREVWVRHTSDGSEYYLEADAQGIRRLAQRNVLQAQPEFDQPEIAVLPRPWTVGTRWVVPTRPYLLKRLQPFVEDLGQEMPVRLQFAIEADDDSVEVPAGRFQHCLRAHGEGSVYLLADPKIGPVDVPILQTEWYCRGVGLVKLERREELDSEMVTGGWQRLELQALE</sequence>
<comment type="caution">
    <text evidence="1">The sequence shown here is derived from an EMBL/GenBank/DDBJ whole genome shotgun (WGS) entry which is preliminary data.</text>
</comment>
<accession>A0A317MVY5</accession>
<evidence type="ECO:0000313" key="2">
    <source>
        <dbReference type="Proteomes" id="UP000246569"/>
    </source>
</evidence>
<organism evidence="1 2">
    <name type="scientific">Plasticicumulans acidivorans</name>
    <dbReference type="NCBI Taxonomy" id="886464"/>
    <lineage>
        <taxon>Bacteria</taxon>
        <taxon>Pseudomonadati</taxon>
        <taxon>Pseudomonadota</taxon>
        <taxon>Gammaproteobacteria</taxon>
        <taxon>Candidatus Competibacteraceae</taxon>
        <taxon>Plasticicumulans</taxon>
    </lineage>
</organism>
<dbReference type="Gene3D" id="2.40.360.20">
    <property type="match status" value="1"/>
</dbReference>
<dbReference type="EMBL" id="QGTJ01000004">
    <property type="protein sequence ID" value="PWV62437.1"/>
    <property type="molecule type" value="Genomic_DNA"/>
</dbReference>
<name>A0A317MVY5_9GAMM</name>
<evidence type="ECO:0000313" key="1">
    <source>
        <dbReference type="EMBL" id="PWV62437.1"/>
    </source>
</evidence>
<dbReference type="AlphaFoldDB" id="A0A317MVY5"/>
<gene>
    <name evidence="1" type="ORF">C7443_104233</name>
</gene>
<proteinExistence type="predicted"/>
<dbReference type="RefSeq" id="WP_110018258.1">
    <property type="nucleotide sequence ID" value="NZ_QGTJ01000004.1"/>
</dbReference>
<dbReference type="Proteomes" id="UP000246569">
    <property type="component" value="Unassembled WGS sequence"/>
</dbReference>
<dbReference type="OrthoDB" id="9770643at2"/>